<protein>
    <submittedName>
        <fullName evidence="3">Uncharacterized protein LOC127750980</fullName>
    </submittedName>
</protein>
<evidence type="ECO:0000313" key="3">
    <source>
        <dbReference type="RefSeq" id="XP_052129768.1"/>
    </source>
</evidence>
<organism evidence="2 3">
    <name type="scientific">Frankliniella occidentalis</name>
    <name type="common">Western flower thrips</name>
    <name type="synonym">Euthrips occidentalis</name>
    <dbReference type="NCBI Taxonomy" id="133901"/>
    <lineage>
        <taxon>Eukaryota</taxon>
        <taxon>Metazoa</taxon>
        <taxon>Ecdysozoa</taxon>
        <taxon>Arthropoda</taxon>
        <taxon>Hexapoda</taxon>
        <taxon>Insecta</taxon>
        <taxon>Pterygota</taxon>
        <taxon>Neoptera</taxon>
        <taxon>Paraneoptera</taxon>
        <taxon>Thysanoptera</taxon>
        <taxon>Terebrantia</taxon>
        <taxon>Thripoidea</taxon>
        <taxon>Thripidae</taxon>
        <taxon>Frankliniella</taxon>
    </lineage>
</organism>
<gene>
    <name evidence="3" type="primary">LOC127750980</name>
</gene>
<dbReference type="RefSeq" id="XP_052129768.1">
    <property type="nucleotide sequence ID" value="XM_052273808.1"/>
</dbReference>
<keyword evidence="2" id="KW-1185">Reference proteome</keyword>
<dbReference type="AlphaFoldDB" id="A0A9C6X679"/>
<accession>A0A9C6X679</accession>
<evidence type="ECO:0000256" key="1">
    <source>
        <dbReference type="SAM" id="Coils"/>
    </source>
</evidence>
<evidence type="ECO:0000313" key="2">
    <source>
        <dbReference type="Proteomes" id="UP000504606"/>
    </source>
</evidence>
<reference evidence="3" key="1">
    <citation type="submission" date="2025-08" db="UniProtKB">
        <authorList>
            <consortium name="RefSeq"/>
        </authorList>
    </citation>
    <scope>IDENTIFICATION</scope>
    <source>
        <tissue evidence="3">Whole organism</tissue>
    </source>
</reference>
<proteinExistence type="predicted"/>
<name>A0A9C6X679_FRAOC</name>
<dbReference type="KEGG" id="foc:127750980"/>
<sequence>MEIKNADNNPDMEWHSNCKISWDRQELDKLKERVKSRGPAVVFREYLFKYHSDQENVPPPGPLKTLQNLRSLANREMQNDKDEEEDLRLEIRKDPKLLLVNLDYPKFQVAWTTTPGMTLLKKSADQTAYLDTTGDFIRNAPPIKEGDPEQPVFYGALVVMPEKGKDSAPVSEMMTCSQKTTAFEMWLLQLRDRSSNSRSSAGRIFKTVVVDDSWLVKPYRSCA</sequence>
<feature type="coiled-coil region" evidence="1">
    <location>
        <begin position="63"/>
        <end position="94"/>
    </location>
</feature>
<keyword evidence="1" id="KW-0175">Coiled coil</keyword>
<dbReference type="GeneID" id="127750980"/>
<dbReference type="Proteomes" id="UP000504606">
    <property type="component" value="Unplaced"/>
</dbReference>